<feature type="transmembrane region" description="Helical" evidence="26">
    <location>
        <begin position="146"/>
        <end position="166"/>
    </location>
</feature>
<dbReference type="VEuPathDB" id="GiardiaDB:GMRT_11675"/>
<evidence type="ECO:0000256" key="23">
    <source>
        <dbReference type="ARBA" id="ARBA00045709"/>
    </source>
</evidence>
<dbReference type="GO" id="GO:0022857">
    <property type="term" value="F:transmembrane transporter activity"/>
    <property type="evidence" value="ECO:0007669"/>
    <property type="project" value="InterPro"/>
</dbReference>
<evidence type="ECO:0000256" key="4">
    <source>
        <dbReference type="ARBA" id="ARBA00022692"/>
    </source>
</evidence>
<dbReference type="EMBL" id="VDLU01000001">
    <property type="protein sequence ID" value="TNJ29531.1"/>
    <property type="molecule type" value="Genomic_DNA"/>
</dbReference>
<keyword evidence="6 26" id="KW-0472">Membrane</keyword>
<comment type="subcellular location">
    <subcellularLocation>
        <location evidence="1">Lysosome membrane</location>
        <topology evidence="1">Multi-pass membrane protein</topology>
    </subcellularLocation>
</comment>
<evidence type="ECO:0000256" key="12">
    <source>
        <dbReference type="ARBA" id="ARBA00044891"/>
    </source>
</evidence>
<comment type="catalytic activity">
    <reaction evidence="8">
        <text>L-lysyl-L-alanine(out) = L-lysyl-L-alanine(in)</text>
        <dbReference type="Rhea" id="RHEA:79399"/>
        <dbReference type="ChEBI" id="CHEBI:229954"/>
    </reaction>
</comment>
<evidence type="ECO:0000256" key="13">
    <source>
        <dbReference type="ARBA" id="ARBA00044893"/>
    </source>
</evidence>
<feature type="transmembrane region" description="Helical" evidence="26">
    <location>
        <begin position="504"/>
        <end position="535"/>
    </location>
</feature>
<comment type="catalytic activity">
    <reaction evidence="15">
        <text>L-arginyl-L-alpha-amino acid(out) = L-arginyl-L-alpha-amino acid(in)</text>
        <dbReference type="Rhea" id="RHEA:79371"/>
        <dbReference type="ChEBI" id="CHEBI:84315"/>
    </reaction>
</comment>
<evidence type="ECO:0000256" key="3">
    <source>
        <dbReference type="ARBA" id="ARBA00022448"/>
    </source>
</evidence>
<dbReference type="Proteomes" id="UP000315496">
    <property type="component" value="Chromosome 1"/>
</dbReference>
<dbReference type="AlphaFoldDB" id="A0A4Z1TAI8"/>
<evidence type="ECO:0000256" key="22">
    <source>
        <dbReference type="ARBA" id="ARBA00045018"/>
    </source>
</evidence>
<evidence type="ECO:0000256" key="19">
    <source>
        <dbReference type="ARBA" id="ARBA00044919"/>
    </source>
</evidence>
<evidence type="ECO:0000256" key="25">
    <source>
        <dbReference type="SAM" id="MobiDB-lite"/>
    </source>
</evidence>
<feature type="transmembrane region" description="Helical" evidence="26">
    <location>
        <begin position="446"/>
        <end position="466"/>
    </location>
</feature>
<evidence type="ECO:0000256" key="16">
    <source>
        <dbReference type="ARBA" id="ARBA00044900"/>
    </source>
</evidence>
<keyword evidence="3" id="KW-0813">Transport</keyword>
<keyword evidence="4 26" id="KW-0812">Transmembrane</keyword>
<dbReference type="InterPro" id="IPR052187">
    <property type="entry name" value="MFSD1"/>
</dbReference>
<organism evidence="27 28">
    <name type="scientific">Giardia muris</name>
    <dbReference type="NCBI Taxonomy" id="5742"/>
    <lineage>
        <taxon>Eukaryota</taxon>
        <taxon>Metamonada</taxon>
        <taxon>Diplomonadida</taxon>
        <taxon>Hexamitidae</taxon>
        <taxon>Giardiinae</taxon>
        <taxon>Giardia</taxon>
    </lineage>
</organism>
<comment type="catalytic activity">
    <reaction evidence="16">
        <text>L-lysyl-L-lysine(out) = L-lysyl-L-lysine(in)</text>
        <dbReference type="Rhea" id="RHEA:79403"/>
        <dbReference type="ChEBI" id="CHEBI:229956"/>
    </reaction>
</comment>
<evidence type="ECO:0000256" key="18">
    <source>
        <dbReference type="ARBA" id="ARBA00044912"/>
    </source>
</evidence>
<dbReference type="PANTHER" id="PTHR23512">
    <property type="entry name" value="MAJOR FACILITATOR SUPERFAMILY DOMAIN-CONTAINING PROTEIN 1"/>
    <property type="match status" value="1"/>
</dbReference>
<comment type="catalytic activity">
    <reaction evidence="13">
        <text>L-alpha-aminoacyl-L-lysine(out) = L-alpha-aminoacyl-L-lysine(in)</text>
        <dbReference type="Rhea" id="RHEA:79383"/>
        <dbReference type="ChEBI" id="CHEBI:229966"/>
    </reaction>
</comment>
<feature type="transmembrane region" description="Helical" evidence="26">
    <location>
        <begin position="264"/>
        <end position="284"/>
    </location>
</feature>
<evidence type="ECO:0000256" key="15">
    <source>
        <dbReference type="ARBA" id="ARBA00044899"/>
    </source>
</evidence>
<comment type="caution">
    <text evidence="27">The sequence shown here is derived from an EMBL/GenBank/DDBJ whole genome shotgun (WGS) entry which is preliminary data.</text>
</comment>
<reference evidence="27 28" key="1">
    <citation type="submission" date="2019-05" db="EMBL/GenBank/DDBJ databases">
        <title>The compact genome of Giardia muris reveals important steps in the evolution of intestinal protozoan parasites.</title>
        <authorList>
            <person name="Xu F."/>
            <person name="Jimenez-Gonzalez A."/>
            <person name="Einarsson E."/>
            <person name="Astvaldsson A."/>
            <person name="Peirasmaki D."/>
            <person name="Eckmann L."/>
            <person name="Andersson J.O."/>
            <person name="Svard S.G."/>
            <person name="Jerlstrom-Hultqvist J."/>
        </authorList>
    </citation>
    <scope>NUCLEOTIDE SEQUENCE [LARGE SCALE GENOMIC DNA]</scope>
    <source>
        <strain evidence="27 28">Roberts-Thomson</strain>
    </source>
</reference>
<feature type="transmembrane region" description="Helical" evidence="26">
    <location>
        <begin position="396"/>
        <end position="416"/>
    </location>
</feature>
<dbReference type="CDD" id="cd06174">
    <property type="entry name" value="MFS"/>
    <property type="match status" value="1"/>
</dbReference>
<name>A0A4Z1TAI8_GIAMU</name>
<evidence type="ECO:0000313" key="27">
    <source>
        <dbReference type="EMBL" id="TNJ29531.1"/>
    </source>
</evidence>
<feature type="transmembrane region" description="Helical" evidence="26">
    <location>
        <begin position="478"/>
        <end position="498"/>
    </location>
</feature>
<comment type="catalytic activity">
    <reaction evidence="9">
        <text>L-histidyl-glycine(out) = L-histidyl-glycine(in)</text>
        <dbReference type="Rhea" id="RHEA:79395"/>
        <dbReference type="ChEBI" id="CHEBI:229957"/>
    </reaction>
</comment>
<sequence length="552" mass="61604">MQKNQRDEKILRYPRVFSRLQHHRGLEAYAYAYKRTRPSSLTSRVNQQKGTDPRNPGGQIDPVEAIAPVEANRCEIVLVFITAILVVFSSMYVSDSIIPLSGYLPYYYESITDSQIGWLSSISFLPSIFTTLVITPLIDRFGPIQVGFICQGWFLLITGLVLLPYVHRNYHAFLLSRFGFGLLSEQTWLLQSTLIVRYLPRRFEALGFGVCTSLSTVANLVALLVIPTLFTQFTFDASFPSPDEANSLFKSFERKVELVHLTNFLITLLTLLLYLITGLPLLRLDHAFHSSGRKARRTQRNQQTQQTQNQDPFIFVPHLPTYMPEAILPTLPTRPNRISSSFKLRNAIGLSFDYWALAVSISIIMACCDGCQAIILTFLEKNNPKITTHNAETFGIVRSIISLISGPISGLIVGVVGHRPLLNVCASILGALGFLLTLLLRDWANLIPMVLIGFVDGATAGFAKSLVSLTVSQYQLNVAYAIIETLVNTLQFIFPPMAGFASEILFHLCGSFSGIALFYTCLMGCSIIPAIFLLCRDKPAFRGRLSIRLSKL</sequence>
<comment type="subunit">
    <text evidence="24">Homodimer. Interacts with lysosomal protein GLMP (via lumenal domain); the interaction starts while both proteins are still in the endoplasmic reticulum and is required for stabilization of MFSD1 in lysosomes but has no direct effect on its targeting to lysosomes or transporter activity.</text>
</comment>
<dbReference type="InterPro" id="IPR036259">
    <property type="entry name" value="MFS_trans_sf"/>
</dbReference>
<accession>A0A4Z1TAI8</accession>
<dbReference type="Gene3D" id="1.20.1250.20">
    <property type="entry name" value="MFS general substrate transporter like domains"/>
    <property type="match status" value="2"/>
</dbReference>
<comment type="catalytic activity">
    <reaction evidence="19">
        <text>L-alanyl-L-lysine(out) = L-alanyl-L-lysine(in)</text>
        <dbReference type="Rhea" id="RHEA:79415"/>
        <dbReference type="ChEBI" id="CHEBI:192470"/>
    </reaction>
</comment>
<evidence type="ECO:0000256" key="6">
    <source>
        <dbReference type="ARBA" id="ARBA00023136"/>
    </source>
</evidence>
<keyword evidence="5 26" id="KW-1133">Transmembrane helix</keyword>
<evidence type="ECO:0000256" key="21">
    <source>
        <dbReference type="ARBA" id="ARBA00044985"/>
    </source>
</evidence>
<dbReference type="SUPFAM" id="SSF103473">
    <property type="entry name" value="MFS general substrate transporter"/>
    <property type="match status" value="1"/>
</dbReference>
<evidence type="ECO:0000256" key="24">
    <source>
        <dbReference type="ARBA" id="ARBA00046376"/>
    </source>
</evidence>
<dbReference type="GO" id="GO:0005765">
    <property type="term" value="C:lysosomal membrane"/>
    <property type="evidence" value="ECO:0007669"/>
    <property type="project" value="UniProtKB-SubCell"/>
</dbReference>
<evidence type="ECO:0000256" key="2">
    <source>
        <dbReference type="ARBA" id="ARBA00008335"/>
    </source>
</evidence>
<comment type="function">
    <text evidence="23">Lysosomal dipeptide uniporter that selectively exports lysine, arginine or histidine-containing dipeptides with a net positive charge from the lysosome lumen into the cytosol. Could play a role in a specific type of protein O-glycosylation indirectly regulating macrophages migration and tissue invasion. Also essential for liver homeostasis.</text>
</comment>
<feature type="compositionally biased region" description="Polar residues" evidence="25">
    <location>
        <begin position="39"/>
        <end position="50"/>
    </location>
</feature>
<feature type="transmembrane region" description="Helical" evidence="26">
    <location>
        <begin position="354"/>
        <end position="376"/>
    </location>
</feature>
<evidence type="ECO:0000256" key="8">
    <source>
        <dbReference type="ARBA" id="ARBA00044876"/>
    </source>
</evidence>
<comment type="catalytic activity">
    <reaction evidence="10">
        <text>L-alpha-aminoacyl-L-arginine(out) = L-alpha-aminoacyl-L-arginine(in)</text>
        <dbReference type="Rhea" id="RHEA:79367"/>
        <dbReference type="ChEBI" id="CHEBI:229968"/>
    </reaction>
</comment>
<feature type="region of interest" description="Disordered" evidence="25">
    <location>
        <begin position="39"/>
        <end position="60"/>
    </location>
</feature>
<comment type="catalytic activity">
    <reaction evidence="11">
        <text>L-alpha-aminoacyl-L-histidine(out) = L-alpha-aminoacyl-L-histidine(in)</text>
        <dbReference type="Rhea" id="RHEA:79375"/>
        <dbReference type="ChEBI" id="CHEBI:229967"/>
    </reaction>
</comment>
<dbReference type="InterPro" id="IPR011701">
    <property type="entry name" value="MFS"/>
</dbReference>
<evidence type="ECO:0000256" key="5">
    <source>
        <dbReference type="ARBA" id="ARBA00022989"/>
    </source>
</evidence>
<comment type="catalytic activity">
    <reaction evidence="18">
        <text>L-histidyl-L-alpha-amino acid(out) = L-histidyl-L-alpha-amino acid(in)</text>
        <dbReference type="Rhea" id="RHEA:79379"/>
        <dbReference type="ChEBI" id="CHEBI:229964"/>
    </reaction>
</comment>
<protein>
    <recommendedName>
        <fullName evidence="21">Lysosomal dipeptide transporter MFSD1</fullName>
    </recommendedName>
    <alternativeName>
        <fullName evidence="22">Major facilitator superfamily domain-containing protein 1</fullName>
    </alternativeName>
</protein>
<gene>
    <name evidence="27" type="ORF">GMRT_11675</name>
</gene>
<evidence type="ECO:0000256" key="1">
    <source>
        <dbReference type="ARBA" id="ARBA00004155"/>
    </source>
</evidence>
<comment type="catalytic activity">
    <reaction evidence="20">
        <text>L-lysyl-glycine(out) = L-lysyl-glycine(in)</text>
        <dbReference type="Rhea" id="RHEA:79407"/>
        <dbReference type="ChEBI" id="CHEBI:191202"/>
    </reaction>
</comment>
<evidence type="ECO:0000256" key="20">
    <source>
        <dbReference type="ARBA" id="ARBA00044924"/>
    </source>
</evidence>
<dbReference type="PANTHER" id="PTHR23512:SF3">
    <property type="entry name" value="MAJOR FACILITATOR SUPERFAMILY DOMAIN-CONTAINING PROTEIN 1"/>
    <property type="match status" value="1"/>
</dbReference>
<evidence type="ECO:0000256" key="11">
    <source>
        <dbReference type="ARBA" id="ARBA00044884"/>
    </source>
</evidence>
<feature type="transmembrane region" description="Helical" evidence="26">
    <location>
        <begin position="421"/>
        <end position="440"/>
    </location>
</feature>
<evidence type="ECO:0000256" key="9">
    <source>
        <dbReference type="ARBA" id="ARBA00044878"/>
    </source>
</evidence>
<comment type="catalytic activity">
    <reaction evidence="12">
        <text>L-lysyl-L-alpha-amino acid(out) = L-lysyl-L-alpha-amino acid(in)</text>
        <dbReference type="Rhea" id="RHEA:79387"/>
        <dbReference type="ChEBI" id="CHEBI:229965"/>
    </reaction>
</comment>
<evidence type="ECO:0000256" key="17">
    <source>
        <dbReference type="ARBA" id="ARBA00044903"/>
    </source>
</evidence>
<feature type="transmembrane region" description="Helical" evidence="26">
    <location>
        <begin position="76"/>
        <end position="94"/>
    </location>
</feature>
<evidence type="ECO:0000256" key="26">
    <source>
        <dbReference type="SAM" id="Phobius"/>
    </source>
</evidence>
<keyword evidence="7" id="KW-0458">Lysosome</keyword>
<dbReference type="Pfam" id="PF07690">
    <property type="entry name" value="MFS_1"/>
    <property type="match status" value="1"/>
</dbReference>
<feature type="transmembrane region" description="Helical" evidence="26">
    <location>
        <begin position="206"/>
        <end position="230"/>
    </location>
</feature>
<proteinExistence type="inferred from homology"/>
<dbReference type="OrthoDB" id="6612291at2759"/>
<evidence type="ECO:0000256" key="14">
    <source>
        <dbReference type="ARBA" id="ARBA00044898"/>
    </source>
</evidence>
<evidence type="ECO:0000256" key="10">
    <source>
        <dbReference type="ARBA" id="ARBA00044881"/>
    </source>
</evidence>
<evidence type="ECO:0000256" key="7">
    <source>
        <dbReference type="ARBA" id="ARBA00023228"/>
    </source>
</evidence>
<comment type="catalytic activity">
    <reaction evidence="17">
        <text>L-arginyl-glycine(out) = L-arginyl-glycine(in)</text>
        <dbReference type="Rhea" id="RHEA:79391"/>
        <dbReference type="ChEBI" id="CHEBI:229955"/>
    </reaction>
</comment>
<comment type="catalytic activity">
    <reaction evidence="14">
        <text>L-aspartyl-L-lysine(out) = L-aspartyl-L-lysine(in)</text>
        <dbReference type="Rhea" id="RHEA:79411"/>
        <dbReference type="ChEBI" id="CHEBI:229953"/>
    </reaction>
</comment>
<evidence type="ECO:0000313" key="28">
    <source>
        <dbReference type="Proteomes" id="UP000315496"/>
    </source>
</evidence>
<keyword evidence="28" id="KW-1185">Reference proteome</keyword>
<comment type="similarity">
    <text evidence="2">Belongs to the major facilitator superfamily.</text>
</comment>